<evidence type="ECO:0000256" key="6">
    <source>
        <dbReference type="ARBA" id="ARBA00022832"/>
    </source>
</evidence>
<dbReference type="GO" id="GO:0004315">
    <property type="term" value="F:3-oxoacyl-[acyl-carrier-protein] synthase activity"/>
    <property type="evidence" value="ECO:0007669"/>
    <property type="project" value="InterPro"/>
</dbReference>
<evidence type="ECO:0000313" key="14">
    <source>
        <dbReference type="Proteomes" id="UP000005801"/>
    </source>
</evidence>
<keyword evidence="10" id="KW-0012">Acyltransferase</keyword>
<dbReference type="GO" id="GO:0044550">
    <property type="term" value="P:secondary metabolite biosynthetic process"/>
    <property type="evidence" value="ECO:0007669"/>
    <property type="project" value="TreeGrafter"/>
</dbReference>
<evidence type="ECO:0000256" key="9">
    <source>
        <dbReference type="ARBA" id="ARBA00023268"/>
    </source>
</evidence>
<reference evidence="13 14" key="1">
    <citation type="submission" date="2007-06" db="EMBL/GenBank/DDBJ databases">
        <authorList>
            <person name="Shimkets L."/>
            <person name="Ferriera S."/>
            <person name="Johnson J."/>
            <person name="Kravitz S."/>
            <person name="Beeson K."/>
            <person name="Sutton G."/>
            <person name="Rogers Y.-H."/>
            <person name="Friedman R."/>
            <person name="Frazier M."/>
            <person name="Venter J.C."/>
        </authorList>
    </citation>
    <scope>NUCLEOTIDE SEQUENCE [LARGE SCALE GENOMIC DNA]</scope>
    <source>
        <strain evidence="13 14">SIR-1</strain>
    </source>
</reference>
<evidence type="ECO:0000259" key="11">
    <source>
        <dbReference type="Pfam" id="PF08541"/>
    </source>
</evidence>
<dbReference type="Pfam" id="PF08541">
    <property type="entry name" value="ACP_syn_III_C"/>
    <property type="match status" value="1"/>
</dbReference>
<dbReference type="NCBIfam" id="TIGR00747">
    <property type="entry name" value="fabH"/>
    <property type="match status" value="1"/>
</dbReference>
<evidence type="ECO:0000256" key="7">
    <source>
        <dbReference type="ARBA" id="ARBA00023098"/>
    </source>
</evidence>
<dbReference type="RefSeq" id="WP_006970324.1">
    <property type="nucleotide sequence ID" value="NZ_ABCS01000010.1"/>
</dbReference>
<dbReference type="SUPFAM" id="SSF53901">
    <property type="entry name" value="Thiolase-like"/>
    <property type="match status" value="1"/>
</dbReference>
<dbReference type="Proteomes" id="UP000005801">
    <property type="component" value="Unassembled WGS sequence"/>
</dbReference>
<feature type="domain" description="Beta-ketoacyl-[acyl-carrier-protein] synthase III C-terminal" evidence="11">
    <location>
        <begin position="255"/>
        <end position="344"/>
    </location>
</feature>
<feature type="domain" description="Beta-ketoacyl-[acyl-carrier-protein] synthase III N-terminal" evidence="12">
    <location>
        <begin position="115"/>
        <end position="195"/>
    </location>
</feature>
<comment type="pathway">
    <text evidence="1">Lipid metabolism.</text>
</comment>
<keyword evidence="5" id="KW-0808">Transferase</keyword>
<evidence type="ECO:0000259" key="12">
    <source>
        <dbReference type="Pfam" id="PF08545"/>
    </source>
</evidence>
<dbReference type="eggNOG" id="COG0332">
    <property type="taxonomic scope" value="Bacteria"/>
</dbReference>
<dbReference type="AlphaFoldDB" id="A6G0S5"/>
<evidence type="ECO:0000256" key="10">
    <source>
        <dbReference type="ARBA" id="ARBA00023315"/>
    </source>
</evidence>
<accession>A6G0S5</accession>
<proteinExistence type="inferred from homology"/>
<keyword evidence="7" id="KW-0443">Lipid metabolism</keyword>
<evidence type="ECO:0000256" key="2">
    <source>
        <dbReference type="ARBA" id="ARBA00008642"/>
    </source>
</evidence>
<keyword evidence="4" id="KW-0444">Lipid biosynthesis</keyword>
<dbReference type="InterPro" id="IPR013751">
    <property type="entry name" value="ACP_syn_III_N"/>
</dbReference>
<comment type="caution">
    <text evidence="13">The sequence shown here is derived from an EMBL/GenBank/DDBJ whole genome shotgun (WGS) entry which is preliminary data.</text>
</comment>
<evidence type="ECO:0000256" key="1">
    <source>
        <dbReference type="ARBA" id="ARBA00005189"/>
    </source>
</evidence>
<dbReference type="EMBL" id="ABCS01000010">
    <property type="protein sequence ID" value="EDM80463.1"/>
    <property type="molecule type" value="Genomic_DNA"/>
</dbReference>
<protein>
    <submittedName>
        <fullName evidence="13">3-oxoacyl-[acyl-carrier-protein] synthase III</fullName>
    </submittedName>
</protein>
<keyword evidence="8" id="KW-0275">Fatty acid biosynthesis</keyword>
<evidence type="ECO:0000256" key="8">
    <source>
        <dbReference type="ARBA" id="ARBA00023160"/>
    </source>
</evidence>
<dbReference type="NCBIfam" id="NF006829">
    <property type="entry name" value="PRK09352.1"/>
    <property type="match status" value="1"/>
</dbReference>
<sequence length="344" mass="37308">MTNAYISGTGFYVPPRVVTNDDLVNDYGMETSDEWIQQRTGIRERRFADHGVGSADLGLEASKAALADAGLEPQDLDMIIFATLSPEHCFPGSGVYLQHKLGLTEGKKLKYVPCLDIRNQCSGFLYGTQVATAMVQSGQCKRVLLVGAETHSHALDLSTRGRTVASLFGDGAGAAVFEGTEEDKGVRGVWLGADGSNADVLAQHIWDIANFPFVELDADGFGRVPPQKLFAQMDGRVVFKHAVTKIAGALMQAMSETNTKLEDIDLFVLHQANKRINEYVAHKLLKVPEEKVVHNIERYGNTTAATIPILLAEAKRDGVLKPGMKIALAAFGSGFTWGSAIIDW</sequence>
<dbReference type="STRING" id="391625.PPSIR1_41669"/>
<dbReference type="InterPro" id="IPR004655">
    <property type="entry name" value="FabH"/>
</dbReference>
<dbReference type="Pfam" id="PF08545">
    <property type="entry name" value="ACP_syn_III"/>
    <property type="match status" value="1"/>
</dbReference>
<keyword evidence="9" id="KW-0511">Multifunctional enzyme</keyword>
<name>A6G0S5_9BACT</name>
<dbReference type="OrthoDB" id="9815506at2"/>
<dbReference type="PANTHER" id="PTHR34069">
    <property type="entry name" value="3-OXOACYL-[ACYL-CARRIER-PROTEIN] SYNTHASE 3"/>
    <property type="match status" value="1"/>
</dbReference>
<dbReference type="InterPro" id="IPR013747">
    <property type="entry name" value="ACP_syn_III_C"/>
</dbReference>
<dbReference type="Gene3D" id="3.40.47.10">
    <property type="match status" value="1"/>
</dbReference>
<evidence type="ECO:0000256" key="5">
    <source>
        <dbReference type="ARBA" id="ARBA00022679"/>
    </source>
</evidence>
<evidence type="ECO:0000313" key="13">
    <source>
        <dbReference type="EMBL" id="EDM80463.1"/>
    </source>
</evidence>
<dbReference type="GO" id="GO:0003988">
    <property type="term" value="F:acetyl-CoA C-acyltransferase activity"/>
    <property type="evidence" value="ECO:0007669"/>
    <property type="project" value="UniProtKB-ARBA"/>
</dbReference>
<comment type="similarity">
    <text evidence="2">Belongs to the thiolase-like superfamily. FabH family.</text>
</comment>
<gene>
    <name evidence="13" type="ORF">PPSIR1_41669</name>
</gene>
<dbReference type="CDD" id="cd00830">
    <property type="entry name" value="KAS_III"/>
    <property type="match status" value="1"/>
</dbReference>
<dbReference type="GO" id="GO:0006633">
    <property type="term" value="P:fatty acid biosynthetic process"/>
    <property type="evidence" value="ECO:0007669"/>
    <property type="project" value="UniProtKB-KW"/>
</dbReference>
<keyword evidence="3" id="KW-0963">Cytoplasm</keyword>
<evidence type="ECO:0000256" key="4">
    <source>
        <dbReference type="ARBA" id="ARBA00022516"/>
    </source>
</evidence>
<keyword evidence="6" id="KW-0276">Fatty acid metabolism</keyword>
<dbReference type="InterPro" id="IPR016039">
    <property type="entry name" value="Thiolase-like"/>
</dbReference>
<dbReference type="PANTHER" id="PTHR34069:SF2">
    <property type="entry name" value="BETA-KETOACYL-[ACYL-CARRIER-PROTEIN] SYNTHASE III"/>
    <property type="match status" value="1"/>
</dbReference>
<evidence type="ECO:0000256" key="3">
    <source>
        <dbReference type="ARBA" id="ARBA00022490"/>
    </source>
</evidence>
<organism evidence="13 14">
    <name type="scientific">Plesiocystis pacifica SIR-1</name>
    <dbReference type="NCBI Taxonomy" id="391625"/>
    <lineage>
        <taxon>Bacteria</taxon>
        <taxon>Pseudomonadati</taxon>
        <taxon>Myxococcota</taxon>
        <taxon>Polyangia</taxon>
        <taxon>Nannocystales</taxon>
        <taxon>Nannocystaceae</taxon>
        <taxon>Plesiocystis</taxon>
    </lineage>
</organism>
<keyword evidence="14" id="KW-1185">Reference proteome</keyword>